<proteinExistence type="inferred from homology"/>
<organism evidence="5">
    <name type="scientific">Ditylum brightwellii</name>
    <dbReference type="NCBI Taxonomy" id="49249"/>
    <lineage>
        <taxon>Eukaryota</taxon>
        <taxon>Sar</taxon>
        <taxon>Stramenopiles</taxon>
        <taxon>Ochrophyta</taxon>
        <taxon>Bacillariophyta</taxon>
        <taxon>Mediophyceae</taxon>
        <taxon>Lithodesmiophycidae</taxon>
        <taxon>Lithodesmiales</taxon>
        <taxon>Lithodesmiaceae</taxon>
        <taxon>Ditylum</taxon>
    </lineage>
</organism>
<keyword evidence="3" id="KW-0067">ATP-binding</keyword>
<dbReference type="EMBL" id="HBNS01009271">
    <property type="protein sequence ID" value="CAE4593023.1"/>
    <property type="molecule type" value="Transcribed_RNA"/>
</dbReference>
<accession>A0A7S4QV69</accession>
<dbReference type="InterPro" id="IPR005654">
    <property type="entry name" value="ATPase_AFG1-like"/>
</dbReference>
<keyword evidence="2" id="KW-0547">Nucleotide-binding</keyword>
<dbReference type="GO" id="GO:0005739">
    <property type="term" value="C:mitochondrion"/>
    <property type="evidence" value="ECO:0007669"/>
    <property type="project" value="TreeGrafter"/>
</dbReference>
<evidence type="ECO:0008006" key="6">
    <source>
        <dbReference type="Google" id="ProtNLM"/>
    </source>
</evidence>
<dbReference type="GO" id="GO:0005524">
    <property type="term" value="F:ATP binding"/>
    <property type="evidence" value="ECO:0007669"/>
    <property type="project" value="UniProtKB-KW"/>
</dbReference>
<dbReference type="GO" id="GO:0016887">
    <property type="term" value="F:ATP hydrolysis activity"/>
    <property type="evidence" value="ECO:0007669"/>
    <property type="project" value="InterPro"/>
</dbReference>
<dbReference type="InterPro" id="IPR027417">
    <property type="entry name" value="P-loop_NTPase"/>
</dbReference>
<evidence type="ECO:0000256" key="1">
    <source>
        <dbReference type="ARBA" id="ARBA00010322"/>
    </source>
</evidence>
<gene>
    <name evidence="5" type="ORF">DBRI00130_LOCUS7477</name>
</gene>
<dbReference type="PANTHER" id="PTHR12169:SF6">
    <property type="entry name" value="AFG1-LIKE ATPASE"/>
    <property type="match status" value="1"/>
</dbReference>
<comment type="similarity">
    <text evidence="1">Belongs to the AFG1 ATPase family.</text>
</comment>
<dbReference type="SUPFAM" id="SSF52540">
    <property type="entry name" value="P-loop containing nucleoside triphosphate hydrolases"/>
    <property type="match status" value="1"/>
</dbReference>
<dbReference type="Pfam" id="PF03969">
    <property type="entry name" value="AFG1_ATPase"/>
    <property type="match status" value="1"/>
</dbReference>
<dbReference type="AlphaFoldDB" id="A0A7S4QV69"/>
<dbReference type="Gene3D" id="3.40.50.300">
    <property type="entry name" value="P-loop containing nucleotide triphosphate hydrolases"/>
    <property type="match status" value="1"/>
</dbReference>
<reference evidence="5" key="1">
    <citation type="submission" date="2021-01" db="EMBL/GenBank/DDBJ databases">
        <authorList>
            <person name="Corre E."/>
            <person name="Pelletier E."/>
            <person name="Niang G."/>
            <person name="Scheremetjew M."/>
            <person name="Finn R."/>
            <person name="Kale V."/>
            <person name="Holt S."/>
            <person name="Cochrane G."/>
            <person name="Meng A."/>
            <person name="Brown T."/>
            <person name="Cohen L."/>
        </authorList>
    </citation>
    <scope>NUCLEOTIDE SEQUENCE</scope>
    <source>
        <strain evidence="5">GSO104</strain>
    </source>
</reference>
<sequence>MARHVHQQIKGALWSPPPTRGMYIHGSVGVGKSFCMDLFYDTCKDITHYRGRRRAHFHEFMLDVHQRIHQFKRAHPKQDPIPFVALELAHEAQLLCFDEFQVTDIADALILKRLFSHMFHIGVVVVSTSNRPPDALYEGGLNRSLFLPFIDSLKETCDVISMDTTHDYRRDAINVENNQSNSYFLTCNGTTTYNSLQHIFSSGGGNSRNEAIPVIMGREVKVSRANEKCAWFDFKELCHQPLGAADYISIANRFDTIIIDNVPQLGANHYNEARRFVTLIDALYEARTKLVISAQVALENLFVDFQAQLVTSDGDEEIAVEEKKSRDETWVNGEGGSSSSNSTTMVRSKNGENIEWSATGRVGVSLAQLSAVQEVAFSFRRAESRLAEMSGSQWGQ</sequence>
<name>A0A7S4QV69_9STRA</name>
<feature type="region of interest" description="Disordered" evidence="4">
    <location>
        <begin position="325"/>
        <end position="347"/>
    </location>
</feature>
<dbReference type="NCBIfam" id="NF040713">
    <property type="entry name" value="ZapE"/>
    <property type="match status" value="1"/>
</dbReference>
<evidence type="ECO:0000256" key="4">
    <source>
        <dbReference type="SAM" id="MobiDB-lite"/>
    </source>
</evidence>
<evidence type="ECO:0000313" key="5">
    <source>
        <dbReference type="EMBL" id="CAE4593023.1"/>
    </source>
</evidence>
<evidence type="ECO:0000256" key="3">
    <source>
        <dbReference type="ARBA" id="ARBA00022840"/>
    </source>
</evidence>
<evidence type="ECO:0000256" key="2">
    <source>
        <dbReference type="ARBA" id="ARBA00022741"/>
    </source>
</evidence>
<protein>
    <recommendedName>
        <fullName evidence="6">AAA+ ATPase domain-containing protein</fullName>
    </recommendedName>
</protein>
<dbReference type="PANTHER" id="PTHR12169">
    <property type="entry name" value="ATPASE N2B"/>
    <property type="match status" value="1"/>
</dbReference>